<dbReference type="SUPFAM" id="SSF55486">
    <property type="entry name" value="Metalloproteases ('zincins'), catalytic domain"/>
    <property type="match status" value="1"/>
</dbReference>
<dbReference type="Pfam" id="PF11150">
    <property type="entry name" value="DUF2927"/>
    <property type="match status" value="1"/>
</dbReference>
<evidence type="ECO:0000313" key="1">
    <source>
        <dbReference type="EMBL" id="SDF94268.1"/>
    </source>
</evidence>
<accession>A0A8G2BIR4</accession>
<name>A0A8G2BIR4_9PROT</name>
<comment type="caution">
    <text evidence="1">The sequence shown here is derived from an EMBL/GenBank/DDBJ whole genome shotgun (WGS) entry which is preliminary data.</text>
</comment>
<dbReference type="EMBL" id="FNBW01000008">
    <property type="protein sequence ID" value="SDF94268.1"/>
    <property type="molecule type" value="Genomic_DNA"/>
</dbReference>
<protein>
    <submittedName>
        <fullName evidence="1">Uncharacterized protein</fullName>
    </submittedName>
</protein>
<evidence type="ECO:0000313" key="2">
    <source>
        <dbReference type="Proteomes" id="UP000198615"/>
    </source>
</evidence>
<dbReference type="Proteomes" id="UP000198615">
    <property type="component" value="Unassembled WGS sequence"/>
</dbReference>
<reference evidence="1 2" key="1">
    <citation type="submission" date="2016-10" db="EMBL/GenBank/DDBJ databases">
        <authorList>
            <person name="Varghese N."/>
            <person name="Submissions S."/>
        </authorList>
    </citation>
    <scope>NUCLEOTIDE SEQUENCE [LARGE SCALE GENOMIC DNA]</scope>
    <source>
        <strain evidence="1 2">DSM 18839</strain>
    </source>
</reference>
<proteinExistence type="predicted"/>
<organism evidence="1 2">
    <name type="scientific">Thalassobaculum litoreum DSM 18839</name>
    <dbReference type="NCBI Taxonomy" id="1123362"/>
    <lineage>
        <taxon>Bacteria</taxon>
        <taxon>Pseudomonadati</taxon>
        <taxon>Pseudomonadota</taxon>
        <taxon>Alphaproteobacteria</taxon>
        <taxon>Rhodospirillales</taxon>
        <taxon>Thalassobaculaceae</taxon>
        <taxon>Thalassobaculum</taxon>
    </lineage>
</organism>
<dbReference type="InterPro" id="IPR021323">
    <property type="entry name" value="DUF2927"/>
</dbReference>
<sequence length="225" mass="24426">MRASAALLLATVLLGACQSAEVRDDRFVRFFDELTFGSGADGAGDKRAVVRRWEGPLVWSATGSEPFQEAVAARMAVIAAIAGRDADRVGEDGDIRITQDPVGTTYPVQDNLTSCFARVVYGGDQIIRVRIRIAEETPERVVRCIDHEMMHGLGFLSHSAAIASVMSPLHTQERLSRWDIMAIRALMSERLAAGTSRETALAEVARLLPDLRAFADTQAGGLRAD</sequence>
<dbReference type="PROSITE" id="PS51257">
    <property type="entry name" value="PROKAR_LIPOPROTEIN"/>
    <property type="match status" value="1"/>
</dbReference>
<keyword evidence="2" id="KW-1185">Reference proteome</keyword>
<dbReference type="AlphaFoldDB" id="A0A8G2BIR4"/>
<dbReference type="OrthoDB" id="3295600at2"/>
<gene>
    <name evidence="1" type="ORF">SAMN05660686_02832</name>
</gene>
<dbReference type="RefSeq" id="WP_093151187.1">
    <property type="nucleotide sequence ID" value="NZ_FNBW01000008.1"/>
</dbReference>